<dbReference type="InterPro" id="IPR011333">
    <property type="entry name" value="SKP1/BTB/POZ_sf"/>
</dbReference>
<dbReference type="AlphaFoldDB" id="A0A0N4ZUB8"/>
<proteinExistence type="predicted"/>
<accession>A0A0N4ZUB8</accession>
<protein>
    <submittedName>
        <fullName evidence="3">BTB domain-containing protein</fullName>
    </submittedName>
</protein>
<evidence type="ECO:0000259" key="1">
    <source>
        <dbReference type="PROSITE" id="PS50097"/>
    </source>
</evidence>
<dbReference type="Pfam" id="PF00651">
    <property type="entry name" value="BTB"/>
    <property type="match status" value="1"/>
</dbReference>
<dbReference type="CDD" id="cd18186">
    <property type="entry name" value="BTB_POZ_ZBTB_KLHL-like"/>
    <property type="match status" value="1"/>
</dbReference>
<dbReference type="PROSITE" id="PS50097">
    <property type="entry name" value="BTB"/>
    <property type="match status" value="1"/>
</dbReference>
<dbReference type="WBParaSite" id="PTRK_0001218100.1">
    <property type="protein sequence ID" value="PTRK_0001218100.1"/>
    <property type="gene ID" value="PTRK_0001218100"/>
</dbReference>
<evidence type="ECO:0000313" key="2">
    <source>
        <dbReference type="Proteomes" id="UP000038045"/>
    </source>
</evidence>
<organism evidence="2 3">
    <name type="scientific">Parastrongyloides trichosuri</name>
    <name type="common">Possum-specific nematode worm</name>
    <dbReference type="NCBI Taxonomy" id="131310"/>
    <lineage>
        <taxon>Eukaryota</taxon>
        <taxon>Metazoa</taxon>
        <taxon>Ecdysozoa</taxon>
        <taxon>Nematoda</taxon>
        <taxon>Chromadorea</taxon>
        <taxon>Rhabditida</taxon>
        <taxon>Tylenchina</taxon>
        <taxon>Panagrolaimomorpha</taxon>
        <taxon>Strongyloidoidea</taxon>
        <taxon>Strongyloididae</taxon>
        <taxon>Parastrongyloides</taxon>
    </lineage>
</organism>
<reference evidence="3" key="1">
    <citation type="submission" date="2017-02" db="UniProtKB">
        <authorList>
            <consortium name="WormBaseParasite"/>
        </authorList>
    </citation>
    <scope>IDENTIFICATION</scope>
</reference>
<name>A0A0N4ZUB8_PARTI</name>
<dbReference type="SUPFAM" id="SSF54695">
    <property type="entry name" value="POZ domain"/>
    <property type="match status" value="1"/>
</dbReference>
<dbReference type="Gene3D" id="3.30.710.10">
    <property type="entry name" value="Potassium Channel Kv1.1, Chain A"/>
    <property type="match status" value="1"/>
</dbReference>
<sequence length="538" mass="65156">MSNTPIFEDSELLQLLRTIETNGHNYNEEELNQCIVKLEPTTLPLVYYHYGINSFNNYLSLYNLDEENAFSGDNLDLRPNYIKLNFHDGSINIKKKFLNKYFSYFQYEFELNDNINTFTIEDFSFYHFVEILKYFYCKSIYINLENAIDLYRIADFFVIDVKFTKHLVSYINRFFLKLGKTIGFYRYYYIFEQECLKTIIPKYQATNTEELYEISRLYILYISKYQDMANESVKELVKNKFNNFKRKVDGYKKMEHHLEEAKVKGKSDNKTMSDILIVNNEMFLYNYDSIQPNVSHLKIIPDITKIFQRFEYPIKQNTKHIFIPYKKSFIILRNGFLENNNVDDEIFYESYQYEEDAKEEDKLNIYKEQQLGFNIGSRNFEDYFIFENEDFIYFLLIDERIEDEYVFFRINISDGTREVLPNLNKLVIPYKVCCYKSTLYFLIKSECKQTRLSHIKRKNNNLMIRNSYAFDLVKHQWINYKQPYIFSTENEVDFEIINDKLYLFKTKITEDEESTKDDVIMEYNPSENNVWINFNIME</sequence>
<dbReference type="InterPro" id="IPR000210">
    <property type="entry name" value="BTB/POZ_dom"/>
</dbReference>
<dbReference type="Proteomes" id="UP000038045">
    <property type="component" value="Unplaced"/>
</dbReference>
<keyword evidence="2" id="KW-1185">Reference proteome</keyword>
<evidence type="ECO:0000313" key="3">
    <source>
        <dbReference type="WBParaSite" id="PTRK_0001218100.1"/>
    </source>
</evidence>
<dbReference type="STRING" id="131310.A0A0N4ZUB8"/>
<feature type="domain" description="BTB" evidence="1">
    <location>
        <begin position="80"/>
        <end position="144"/>
    </location>
</feature>